<evidence type="ECO:0000256" key="5">
    <source>
        <dbReference type="ARBA" id="ARBA00023295"/>
    </source>
</evidence>
<evidence type="ECO:0000313" key="10">
    <source>
        <dbReference type="Proteomes" id="UP000236291"/>
    </source>
</evidence>
<keyword evidence="4" id="KW-0378">Hydrolase</keyword>
<dbReference type="InterPro" id="IPR017853">
    <property type="entry name" value="GH"/>
</dbReference>
<dbReference type="GO" id="GO:0005975">
    <property type="term" value="P:carbohydrate metabolic process"/>
    <property type="evidence" value="ECO:0007669"/>
    <property type="project" value="InterPro"/>
</dbReference>
<feature type="non-terminal residue" evidence="9">
    <location>
        <position position="1"/>
    </location>
</feature>
<dbReference type="AlphaFoldDB" id="A0A2K3MJX6"/>
<comment type="caution">
    <text evidence="9">The sequence shown here is derived from an EMBL/GenBank/DDBJ whole genome shotgun (WGS) entry which is preliminary data.</text>
</comment>
<keyword evidence="5" id="KW-0326">Glycosidase</keyword>
<evidence type="ECO:0000256" key="8">
    <source>
        <dbReference type="RuleBase" id="RU004335"/>
    </source>
</evidence>
<evidence type="ECO:0000313" key="9">
    <source>
        <dbReference type="EMBL" id="PNX91066.1"/>
    </source>
</evidence>
<accession>A0A2K3MJX6</accession>
<dbReference type="GO" id="GO:0042973">
    <property type="term" value="F:glucan endo-1,3-beta-D-glucosidase activity"/>
    <property type="evidence" value="ECO:0007669"/>
    <property type="project" value="UniProtKB-EC"/>
</dbReference>
<dbReference type="InterPro" id="IPR000490">
    <property type="entry name" value="Glyco_hydro_17"/>
</dbReference>
<dbReference type="Gene3D" id="3.20.20.80">
    <property type="entry name" value="Glycosidases"/>
    <property type="match status" value="1"/>
</dbReference>
<dbReference type="SUPFAM" id="SSF51445">
    <property type="entry name" value="(Trans)glycosidases"/>
    <property type="match status" value="1"/>
</dbReference>
<protein>
    <recommendedName>
        <fullName evidence="3">glucan endo-1,3-beta-D-glucosidase</fullName>
        <ecNumber evidence="3">3.2.1.39</ecNumber>
    </recommendedName>
    <alternativeName>
        <fullName evidence="6">(1-&gt;3)-beta-glucan endohydrolase</fullName>
    </alternativeName>
    <alternativeName>
        <fullName evidence="7">Beta-1,3-endoglucanase</fullName>
    </alternativeName>
</protein>
<evidence type="ECO:0000256" key="6">
    <source>
        <dbReference type="ARBA" id="ARBA00033335"/>
    </source>
</evidence>
<dbReference type="Proteomes" id="UP000236291">
    <property type="component" value="Unassembled WGS sequence"/>
</dbReference>
<dbReference type="InterPro" id="IPR044965">
    <property type="entry name" value="Glyco_hydro_17_plant"/>
</dbReference>
<dbReference type="STRING" id="57577.A0A2K3MJX6"/>
<evidence type="ECO:0000256" key="3">
    <source>
        <dbReference type="ARBA" id="ARBA00012780"/>
    </source>
</evidence>
<dbReference type="EMBL" id="ASHM01064917">
    <property type="protein sequence ID" value="PNX91066.1"/>
    <property type="molecule type" value="Genomic_DNA"/>
</dbReference>
<evidence type="ECO:0000256" key="4">
    <source>
        <dbReference type="ARBA" id="ARBA00022801"/>
    </source>
</evidence>
<dbReference type="PANTHER" id="PTHR32227">
    <property type="entry name" value="GLUCAN ENDO-1,3-BETA-GLUCOSIDASE BG1-RELATED-RELATED"/>
    <property type="match status" value="1"/>
</dbReference>
<evidence type="ECO:0000256" key="2">
    <source>
        <dbReference type="ARBA" id="ARBA00008773"/>
    </source>
</evidence>
<gene>
    <name evidence="9" type="ORF">L195_g047195</name>
</gene>
<proteinExistence type="inferred from homology"/>
<dbReference type="ExpressionAtlas" id="A0A2K3MJX6">
    <property type="expression patterns" value="baseline"/>
</dbReference>
<reference evidence="9 10" key="2">
    <citation type="journal article" date="2017" name="Front. Plant Sci.">
        <title>Gene Classification and Mining of Molecular Markers Useful in Red Clover (Trifolium pratense) Breeding.</title>
        <authorList>
            <person name="Istvanek J."/>
            <person name="Dluhosova J."/>
            <person name="Dluhos P."/>
            <person name="Patkova L."/>
            <person name="Nedelnik J."/>
            <person name="Repkova J."/>
        </authorList>
    </citation>
    <scope>NUCLEOTIDE SEQUENCE [LARGE SCALE GENOMIC DNA]</scope>
    <source>
        <strain evidence="10">cv. Tatra</strain>
        <tissue evidence="9">Young leaves</tissue>
    </source>
</reference>
<comment type="similarity">
    <text evidence="2 8">Belongs to the glycosyl hydrolase 17 family.</text>
</comment>
<evidence type="ECO:0000256" key="1">
    <source>
        <dbReference type="ARBA" id="ARBA00000382"/>
    </source>
</evidence>
<name>A0A2K3MJX6_TRIPR</name>
<dbReference type="Pfam" id="PF00332">
    <property type="entry name" value="Glyco_hydro_17"/>
    <property type="match status" value="1"/>
</dbReference>
<organism evidence="9 10">
    <name type="scientific">Trifolium pratense</name>
    <name type="common">Red clover</name>
    <dbReference type="NCBI Taxonomy" id="57577"/>
    <lineage>
        <taxon>Eukaryota</taxon>
        <taxon>Viridiplantae</taxon>
        <taxon>Streptophyta</taxon>
        <taxon>Embryophyta</taxon>
        <taxon>Tracheophyta</taxon>
        <taxon>Spermatophyta</taxon>
        <taxon>Magnoliopsida</taxon>
        <taxon>eudicotyledons</taxon>
        <taxon>Gunneridae</taxon>
        <taxon>Pentapetalae</taxon>
        <taxon>rosids</taxon>
        <taxon>fabids</taxon>
        <taxon>Fabales</taxon>
        <taxon>Fabaceae</taxon>
        <taxon>Papilionoideae</taxon>
        <taxon>50 kb inversion clade</taxon>
        <taxon>NPAAA clade</taxon>
        <taxon>Hologalegina</taxon>
        <taxon>IRL clade</taxon>
        <taxon>Trifolieae</taxon>
        <taxon>Trifolium</taxon>
    </lineage>
</organism>
<dbReference type="EC" id="3.2.1.39" evidence="3"/>
<reference evidence="9 10" key="1">
    <citation type="journal article" date="2014" name="Am. J. Bot.">
        <title>Genome assembly and annotation for red clover (Trifolium pratense; Fabaceae).</title>
        <authorList>
            <person name="Istvanek J."/>
            <person name="Jaros M."/>
            <person name="Krenek A."/>
            <person name="Repkova J."/>
        </authorList>
    </citation>
    <scope>NUCLEOTIDE SEQUENCE [LARGE SCALE GENOMIC DNA]</scope>
    <source>
        <strain evidence="10">cv. Tatra</strain>
        <tissue evidence="9">Young leaves</tissue>
    </source>
</reference>
<evidence type="ECO:0000256" key="7">
    <source>
        <dbReference type="ARBA" id="ARBA00033417"/>
    </source>
</evidence>
<comment type="catalytic activity">
    <reaction evidence="1">
        <text>Hydrolysis of (1-&gt;3)-beta-D-glucosidic linkages in (1-&gt;3)-beta-D-glucans.</text>
        <dbReference type="EC" id="3.2.1.39"/>
    </reaction>
</comment>
<sequence length="208" mass="23098">VTTAHSLAIMRQSVPPSAGQFRPGYAKHVLAPMLKFLQETKTPFMVNPYPYFGYNPKNVNFALFRPNRGLVDRNTKLTYTNQFDLLLDAVHSAMKAVGFGDVDIAVGETGWPSVCDGWDACSVANAQSYNGQLVRHLEEGKGTPLMPNRKFDTYLFALFNENQKPGPIAERNWGLFRPDFSPVYDSGILRNAQIGSATGISGIFFDQK</sequence>